<dbReference type="InterPro" id="IPR025246">
    <property type="entry name" value="IS30-like_HTH"/>
</dbReference>
<dbReference type="AlphaFoldDB" id="A0A2H9TAV6"/>
<comment type="caution">
    <text evidence="2">The sequence shown here is derived from an EMBL/GenBank/DDBJ whole genome shotgun (WGS) entry which is preliminary data.</text>
</comment>
<accession>A0A2H9TAV6</accession>
<proteinExistence type="predicted"/>
<protein>
    <recommendedName>
        <fullName evidence="1">Transposase IS30-like HTH domain-containing protein</fullName>
    </recommendedName>
</protein>
<evidence type="ECO:0000313" key="2">
    <source>
        <dbReference type="EMBL" id="PJE80319.1"/>
    </source>
</evidence>
<organism evidence="2">
    <name type="scientific">invertebrate metagenome</name>
    <dbReference type="NCBI Taxonomy" id="1711999"/>
    <lineage>
        <taxon>unclassified sequences</taxon>
        <taxon>metagenomes</taxon>
        <taxon>organismal metagenomes</taxon>
    </lineage>
</organism>
<name>A0A2H9TAV6_9ZZZZ</name>
<sequence>MNTQTKHYKQLTQDKRHPFQALLQNDFSQTAIVVTLGVSKSTVSRELRSNSDPIVYSRKLRKNVKQNEKSMLEREKKQMPNIVTLSRKACYLVGHQKISVAR</sequence>
<feature type="domain" description="Transposase IS30-like HTH" evidence="1">
    <location>
        <begin position="7"/>
        <end position="49"/>
    </location>
</feature>
<dbReference type="Pfam" id="PF13936">
    <property type="entry name" value="HTH_38"/>
    <property type="match status" value="1"/>
</dbReference>
<dbReference type="EMBL" id="NSIT01000022">
    <property type="protein sequence ID" value="PJE80319.1"/>
    <property type="molecule type" value="Genomic_DNA"/>
</dbReference>
<gene>
    <name evidence="2" type="ORF">CI610_00698</name>
</gene>
<evidence type="ECO:0000259" key="1">
    <source>
        <dbReference type="Pfam" id="PF13936"/>
    </source>
</evidence>
<reference evidence="2" key="1">
    <citation type="journal article" date="2017" name="Appl. Environ. Microbiol.">
        <title>Molecular characterization of an Endozoicomonas-like organism causing infection in king scallop Pecten maximus L.</title>
        <authorList>
            <person name="Cano I."/>
            <person name="van Aerle R."/>
            <person name="Ross S."/>
            <person name="Verner-Jeffreys D.W."/>
            <person name="Paley R.K."/>
            <person name="Rimmer G."/>
            <person name="Ryder D."/>
            <person name="Hooper P."/>
            <person name="Stone D."/>
            <person name="Feist S.W."/>
        </authorList>
    </citation>
    <scope>NUCLEOTIDE SEQUENCE</scope>
</reference>